<dbReference type="Proteomes" id="UP001273589">
    <property type="component" value="Unassembled WGS sequence"/>
</dbReference>
<comment type="caution">
    <text evidence="1">The sequence shown here is derived from an EMBL/GenBank/DDBJ whole genome shotgun (WGS) entry which is preliminary data.</text>
</comment>
<sequence length="336" mass="38218">MPTSDMRLIVHPAGWDGELRCALEDLHVGRWLSTRELLLKTGRDWGLRTARSQVLATVAVHSGAIGAWCEEEPGNVDALMMTARVMTQRALLSARSGATLRQQARICDLARQACWRGMTCADPYDPVFHVCLLALAQVASEWKVPDRRRPELFGEPPESSMVRRGPWPQLWEVLRRDVDNREALQRMLQYFHVRGAGGIEFAQWEASRAQVGSVRLTLPLYALAESYRRQLDQGALVSKFGFWARSHVRHYAERALCDWFDVVKSAECSLPDLNHLAYVLSASGEQGAGRVFTAIGPYATTAPWKHLQGDSFRRNDWQEDFLRARAYAWKRKSRVR</sequence>
<protein>
    <submittedName>
        <fullName evidence="1">Uncharacterized protein</fullName>
    </submittedName>
</protein>
<gene>
    <name evidence="1" type="ORF">PV367_20580</name>
</gene>
<evidence type="ECO:0000313" key="2">
    <source>
        <dbReference type="Proteomes" id="UP001273589"/>
    </source>
</evidence>
<dbReference type="AlphaFoldDB" id="A0AAJ2UMS7"/>
<dbReference type="EMBL" id="JARAWN010000126">
    <property type="protein sequence ID" value="MDX3132134.1"/>
    <property type="molecule type" value="Genomic_DNA"/>
</dbReference>
<organism evidence="1 2">
    <name type="scientific">Streptomyces europaeiscabiei</name>
    <dbReference type="NCBI Taxonomy" id="146819"/>
    <lineage>
        <taxon>Bacteria</taxon>
        <taxon>Bacillati</taxon>
        <taxon>Actinomycetota</taxon>
        <taxon>Actinomycetes</taxon>
        <taxon>Kitasatosporales</taxon>
        <taxon>Streptomycetaceae</taxon>
        <taxon>Streptomyces</taxon>
    </lineage>
</organism>
<proteinExistence type="predicted"/>
<name>A0AAJ2UMS7_9ACTN</name>
<dbReference type="RefSeq" id="WP_319693184.1">
    <property type="nucleotide sequence ID" value="NZ_JARAWN010000126.1"/>
</dbReference>
<accession>A0AAJ2UMS7</accession>
<evidence type="ECO:0000313" key="1">
    <source>
        <dbReference type="EMBL" id="MDX3132134.1"/>
    </source>
</evidence>
<reference evidence="1" key="1">
    <citation type="journal article" date="2023" name="Microb. Genom.">
        <title>Mesoterricola silvestris gen. nov., sp. nov., Mesoterricola sediminis sp. nov., Geothrix oryzae sp. nov., Geothrix edaphica sp. nov., Geothrix rubra sp. nov., and Geothrix limicola sp. nov., six novel members of Acidobacteriota isolated from soils.</title>
        <authorList>
            <person name="Weisberg A.J."/>
            <person name="Pearce E."/>
            <person name="Kramer C.G."/>
            <person name="Chang J.H."/>
            <person name="Clarke C.R."/>
        </authorList>
    </citation>
    <scope>NUCLEOTIDE SEQUENCE</scope>
    <source>
        <strain evidence="1">ND06-05F</strain>
    </source>
</reference>